<dbReference type="GO" id="GO:0005802">
    <property type="term" value="C:trans-Golgi network"/>
    <property type="evidence" value="ECO:0007669"/>
    <property type="project" value="InterPro"/>
</dbReference>
<evidence type="ECO:0000313" key="2">
    <source>
        <dbReference type="Proteomes" id="UP000279833"/>
    </source>
</evidence>
<dbReference type="WBParaSite" id="SCUD_0001951601-mRNA-1">
    <property type="protein sequence ID" value="SCUD_0001951601-mRNA-1"/>
    <property type="gene ID" value="SCUD_0001951601"/>
</dbReference>
<evidence type="ECO:0000313" key="1">
    <source>
        <dbReference type="EMBL" id="VDP69365.1"/>
    </source>
</evidence>
<dbReference type="EMBL" id="UZAK01042660">
    <property type="protein sequence ID" value="VDP69365.1"/>
    <property type="molecule type" value="Genomic_DNA"/>
</dbReference>
<dbReference type="AlphaFoldDB" id="A0A183KWR9"/>
<dbReference type="GO" id="GO:0055037">
    <property type="term" value="C:recycling endosome"/>
    <property type="evidence" value="ECO:0007669"/>
    <property type="project" value="TreeGrafter"/>
</dbReference>
<sequence length="178" mass="19965">MLNEINHNFHLTDSLDEFVTFLAQYVEKILPYLVDKGKLIFLPLLVQIICLHSNPSVRDQFLCLLFDFLSTTSSPTLSPQSSLLSIEHKMYVDHMNPSSLIKMNTGCDSVGRINHDEFSKHILNALRLLASYLGPARLEGELLPGLWLQINKCPISDLSRRLLLVSACGVIAPHLPVS</sequence>
<accession>A0A183KWR9</accession>
<protein>
    <submittedName>
        <fullName evidence="3">Ipi1_N domain-containing protein</fullName>
    </submittedName>
</protein>
<proteinExistence type="predicted"/>
<name>A0A183KWR9_9TREM</name>
<gene>
    <name evidence="1" type="ORF">SCUD_LOCUS19513</name>
</gene>
<reference evidence="3" key="1">
    <citation type="submission" date="2016-06" db="UniProtKB">
        <authorList>
            <consortium name="WormBaseParasite"/>
        </authorList>
    </citation>
    <scope>IDENTIFICATION</scope>
</reference>
<reference evidence="1 2" key="2">
    <citation type="submission" date="2018-11" db="EMBL/GenBank/DDBJ databases">
        <authorList>
            <consortium name="Pathogen Informatics"/>
        </authorList>
    </citation>
    <scope>NUCLEOTIDE SEQUENCE [LARGE SCALE GENOMIC DNA]</scope>
    <source>
        <strain evidence="1">Dakar</strain>
        <strain evidence="2">Dakar, Senegal</strain>
    </source>
</reference>
<dbReference type="Proteomes" id="UP000279833">
    <property type="component" value="Unassembled WGS sequence"/>
</dbReference>
<dbReference type="GO" id="GO:0032367">
    <property type="term" value="P:intracellular cholesterol transport"/>
    <property type="evidence" value="ECO:0007669"/>
    <property type="project" value="InterPro"/>
</dbReference>
<dbReference type="STRING" id="6186.A0A183KWR9"/>
<organism evidence="3">
    <name type="scientific">Schistosoma curassoni</name>
    <dbReference type="NCBI Taxonomy" id="6186"/>
    <lineage>
        <taxon>Eukaryota</taxon>
        <taxon>Metazoa</taxon>
        <taxon>Spiralia</taxon>
        <taxon>Lophotrochozoa</taxon>
        <taxon>Platyhelminthes</taxon>
        <taxon>Trematoda</taxon>
        <taxon>Digenea</taxon>
        <taxon>Strigeidida</taxon>
        <taxon>Schistosomatoidea</taxon>
        <taxon>Schistosomatidae</taxon>
        <taxon>Schistosoma</taxon>
    </lineage>
</organism>
<dbReference type="InterPro" id="IPR040362">
    <property type="entry name" value="RELCH"/>
</dbReference>
<dbReference type="PANTHER" id="PTHR32059">
    <property type="entry name" value="RAB11-BINDING PROTEIN RELCH"/>
    <property type="match status" value="1"/>
</dbReference>
<evidence type="ECO:0000313" key="3">
    <source>
        <dbReference type="WBParaSite" id="SCUD_0001951601-mRNA-1"/>
    </source>
</evidence>
<keyword evidence="2" id="KW-1185">Reference proteome</keyword>
<dbReference type="PANTHER" id="PTHR32059:SF0">
    <property type="entry name" value="RAB11-BINDING PROTEIN RELCH"/>
    <property type="match status" value="1"/>
</dbReference>